<gene>
    <name evidence="1" type="ORF">SCALOS_LOCUS8598</name>
</gene>
<name>A0ACA9NFP6_9GLOM</name>
<comment type="caution">
    <text evidence="1">The sequence shown here is derived from an EMBL/GenBank/DDBJ whole genome shotgun (WGS) entry which is preliminary data.</text>
</comment>
<sequence length="364" mass="41869">LQKNVIKAMDIYIGECVEPKVIENPYELLSHIISFPIANIVVGEECYYNEDILEAFRDLTSAVFKLFIVPPILSFIHPWLHQQFVTMPLRFGWNPASKHFDVIIKRIRPVVEKRLNDKKRLGDAWVAPLDALQYYLNDPDITPDLDPNHVDYVHIANAIGSFIIAAMGTTTSSGARALYDLATRKEYWQELYQEAQEINKQCNGNELTIDDIAKMVKLYSFVKESLRFTSRVVALPHKCVTKSHYTFENGYQIRNGTVVMVNMLDTAYDEELQGQNPTEFKAYRHLDRNSPATKLERNFIIFGGGKHACPGRSLAVNEVKVFLHKVMLKYNVSIENEKVMKKYLGPIPRMFKASFVFENRKDVV</sequence>
<dbReference type="EMBL" id="CAJVPM010023230">
    <property type="protein sequence ID" value="CAG8648820.1"/>
    <property type="molecule type" value="Genomic_DNA"/>
</dbReference>
<protein>
    <submittedName>
        <fullName evidence="1">4381_t:CDS:1</fullName>
    </submittedName>
</protein>
<organism evidence="1 2">
    <name type="scientific">Scutellospora calospora</name>
    <dbReference type="NCBI Taxonomy" id="85575"/>
    <lineage>
        <taxon>Eukaryota</taxon>
        <taxon>Fungi</taxon>
        <taxon>Fungi incertae sedis</taxon>
        <taxon>Mucoromycota</taxon>
        <taxon>Glomeromycotina</taxon>
        <taxon>Glomeromycetes</taxon>
        <taxon>Diversisporales</taxon>
        <taxon>Gigasporaceae</taxon>
        <taxon>Scutellospora</taxon>
    </lineage>
</organism>
<proteinExistence type="predicted"/>
<evidence type="ECO:0000313" key="2">
    <source>
        <dbReference type="Proteomes" id="UP000789860"/>
    </source>
</evidence>
<accession>A0ACA9NFP6</accession>
<feature type="non-terminal residue" evidence="1">
    <location>
        <position position="1"/>
    </location>
</feature>
<dbReference type="Proteomes" id="UP000789860">
    <property type="component" value="Unassembled WGS sequence"/>
</dbReference>
<feature type="non-terminal residue" evidence="1">
    <location>
        <position position="364"/>
    </location>
</feature>
<evidence type="ECO:0000313" key="1">
    <source>
        <dbReference type="EMBL" id="CAG8648820.1"/>
    </source>
</evidence>
<keyword evidence="2" id="KW-1185">Reference proteome</keyword>
<reference evidence="1" key="1">
    <citation type="submission" date="2021-06" db="EMBL/GenBank/DDBJ databases">
        <authorList>
            <person name="Kallberg Y."/>
            <person name="Tangrot J."/>
            <person name="Rosling A."/>
        </authorList>
    </citation>
    <scope>NUCLEOTIDE SEQUENCE</scope>
    <source>
        <strain evidence="1">AU212A</strain>
    </source>
</reference>